<dbReference type="EMBL" id="RWGY01000039">
    <property type="protein sequence ID" value="TVU11572.1"/>
    <property type="molecule type" value="Genomic_DNA"/>
</dbReference>
<evidence type="ECO:0000313" key="2">
    <source>
        <dbReference type="Proteomes" id="UP000324897"/>
    </source>
</evidence>
<organism evidence="1 2">
    <name type="scientific">Eragrostis curvula</name>
    <name type="common">weeping love grass</name>
    <dbReference type="NCBI Taxonomy" id="38414"/>
    <lineage>
        <taxon>Eukaryota</taxon>
        <taxon>Viridiplantae</taxon>
        <taxon>Streptophyta</taxon>
        <taxon>Embryophyta</taxon>
        <taxon>Tracheophyta</taxon>
        <taxon>Spermatophyta</taxon>
        <taxon>Magnoliopsida</taxon>
        <taxon>Liliopsida</taxon>
        <taxon>Poales</taxon>
        <taxon>Poaceae</taxon>
        <taxon>PACMAD clade</taxon>
        <taxon>Chloridoideae</taxon>
        <taxon>Eragrostideae</taxon>
        <taxon>Eragrostidinae</taxon>
        <taxon>Eragrostis</taxon>
    </lineage>
</organism>
<reference evidence="1 2" key="1">
    <citation type="journal article" date="2019" name="Sci. Rep.">
        <title>A high-quality genome of Eragrostis curvula grass provides insights into Poaceae evolution and supports new strategies to enhance forage quality.</title>
        <authorList>
            <person name="Carballo J."/>
            <person name="Santos B.A.C.M."/>
            <person name="Zappacosta D."/>
            <person name="Garbus I."/>
            <person name="Selva J.P."/>
            <person name="Gallo C.A."/>
            <person name="Diaz A."/>
            <person name="Albertini E."/>
            <person name="Caccamo M."/>
            <person name="Echenique V."/>
        </authorList>
    </citation>
    <scope>NUCLEOTIDE SEQUENCE [LARGE SCALE GENOMIC DNA]</scope>
    <source>
        <strain evidence="2">cv. Victoria</strain>
        <tissue evidence="1">Leaf</tissue>
    </source>
</reference>
<accession>A0A5J9TJV9</accession>
<proteinExistence type="predicted"/>
<name>A0A5J9TJV9_9POAL</name>
<dbReference type="Proteomes" id="UP000324897">
    <property type="component" value="Chromosome 3"/>
</dbReference>
<sequence length="100" mass="11235">MGIGCMINCIVLESQHPAEVDILTKVPADWRTGPAGNNIERVMASNYLGVKIWLLTLEMRAAETLPLWRLHTNWVQAKCVRCRGYSSMMDLSGIKTRTDS</sequence>
<protein>
    <submittedName>
        <fullName evidence="1">Uncharacterized protein</fullName>
    </submittedName>
</protein>
<gene>
    <name evidence="1" type="ORF">EJB05_45166</name>
</gene>
<feature type="non-terminal residue" evidence="1">
    <location>
        <position position="1"/>
    </location>
</feature>
<dbReference type="AlphaFoldDB" id="A0A5J9TJV9"/>
<dbReference type="Gramene" id="TVU11572">
    <property type="protein sequence ID" value="TVU11572"/>
    <property type="gene ID" value="EJB05_45166"/>
</dbReference>
<evidence type="ECO:0000313" key="1">
    <source>
        <dbReference type="EMBL" id="TVU11572.1"/>
    </source>
</evidence>
<keyword evidence="2" id="KW-1185">Reference proteome</keyword>
<comment type="caution">
    <text evidence="1">The sequence shown here is derived from an EMBL/GenBank/DDBJ whole genome shotgun (WGS) entry which is preliminary data.</text>
</comment>